<evidence type="ECO:0000256" key="1">
    <source>
        <dbReference type="SAM" id="Phobius"/>
    </source>
</evidence>
<proteinExistence type="predicted"/>
<keyword evidence="1" id="KW-0472">Membrane</keyword>
<dbReference type="AlphaFoldDB" id="A0AAV7G680"/>
<sequence>MAMNRMVDPGFLAGSSKLCSFLDALSGNFSNANFPHLKVTSFHGLPSLWISEEEILAIVATFQFTLVAQAHRRFFGALLNPSHVLINLVNDLDYSRIFSYRSYFLNNCYMNLTKWSSLFDIGVEQSFLYWSLLVTCGLTFSHLISFMLWVRCLVILLKLIMPPMWAHVPQWHAAWLGPEKFGYIQCVEMGVFPPYCGHCKCLGHLKGDCHPISTSSPGFPSANPNFPITVDENVNTVVENLETFTPSFVPLSPTILVDNGDINLEVPLAVDVCPGDNEILGANNCLINLIPSTIAPPSLKVGDEVKVVTEDAVNSISLNSGVCAFHTLGVGVSDVEVAGGDDADSNGVVAASDESRLVPLEPL</sequence>
<dbReference type="Proteomes" id="UP000775213">
    <property type="component" value="Unassembled WGS sequence"/>
</dbReference>
<dbReference type="EMBL" id="JAGFBR010000017">
    <property type="protein sequence ID" value="KAH0451871.1"/>
    <property type="molecule type" value="Genomic_DNA"/>
</dbReference>
<accession>A0AAV7G680</accession>
<keyword evidence="3" id="KW-1185">Reference proteome</keyword>
<organism evidence="2 3">
    <name type="scientific">Dendrobium chrysotoxum</name>
    <name type="common">Orchid</name>
    <dbReference type="NCBI Taxonomy" id="161865"/>
    <lineage>
        <taxon>Eukaryota</taxon>
        <taxon>Viridiplantae</taxon>
        <taxon>Streptophyta</taxon>
        <taxon>Embryophyta</taxon>
        <taxon>Tracheophyta</taxon>
        <taxon>Spermatophyta</taxon>
        <taxon>Magnoliopsida</taxon>
        <taxon>Liliopsida</taxon>
        <taxon>Asparagales</taxon>
        <taxon>Orchidaceae</taxon>
        <taxon>Epidendroideae</taxon>
        <taxon>Malaxideae</taxon>
        <taxon>Dendrobiinae</taxon>
        <taxon>Dendrobium</taxon>
    </lineage>
</organism>
<keyword evidence="1" id="KW-0812">Transmembrane</keyword>
<reference evidence="2 3" key="1">
    <citation type="journal article" date="2021" name="Hortic Res">
        <title>Chromosome-scale assembly of the Dendrobium chrysotoxum genome enhances the understanding of orchid evolution.</title>
        <authorList>
            <person name="Zhang Y."/>
            <person name="Zhang G.Q."/>
            <person name="Zhang D."/>
            <person name="Liu X.D."/>
            <person name="Xu X.Y."/>
            <person name="Sun W.H."/>
            <person name="Yu X."/>
            <person name="Zhu X."/>
            <person name="Wang Z.W."/>
            <person name="Zhao X."/>
            <person name="Zhong W.Y."/>
            <person name="Chen H."/>
            <person name="Yin W.L."/>
            <person name="Huang T."/>
            <person name="Niu S.C."/>
            <person name="Liu Z.J."/>
        </authorList>
    </citation>
    <scope>NUCLEOTIDE SEQUENCE [LARGE SCALE GENOMIC DNA]</scope>
    <source>
        <strain evidence="2">Lindl</strain>
    </source>
</reference>
<comment type="caution">
    <text evidence="2">The sequence shown here is derived from an EMBL/GenBank/DDBJ whole genome shotgun (WGS) entry which is preliminary data.</text>
</comment>
<evidence type="ECO:0000313" key="3">
    <source>
        <dbReference type="Proteomes" id="UP000775213"/>
    </source>
</evidence>
<feature type="transmembrane region" description="Helical" evidence="1">
    <location>
        <begin position="127"/>
        <end position="157"/>
    </location>
</feature>
<gene>
    <name evidence="2" type="ORF">IEQ34_019170</name>
</gene>
<keyword evidence="1" id="KW-1133">Transmembrane helix</keyword>
<name>A0AAV7G680_DENCH</name>
<evidence type="ECO:0000313" key="2">
    <source>
        <dbReference type="EMBL" id="KAH0451871.1"/>
    </source>
</evidence>
<protein>
    <submittedName>
        <fullName evidence="2">Uncharacterized protein</fullName>
    </submittedName>
</protein>